<dbReference type="InterPro" id="IPR037185">
    <property type="entry name" value="EmrE-like"/>
</dbReference>
<evidence type="ECO:0000256" key="3">
    <source>
        <dbReference type="ARBA" id="ARBA00022692"/>
    </source>
</evidence>
<accession>A0ABS7FW23</accession>
<dbReference type="PANTHER" id="PTHR32322:SF2">
    <property type="entry name" value="EAMA DOMAIN-CONTAINING PROTEIN"/>
    <property type="match status" value="1"/>
</dbReference>
<keyword evidence="9" id="KW-1185">Reference proteome</keyword>
<feature type="transmembrane region" description="Helical" evidence="6">
    <location>
        <begin position="133"/>
        <end position="151"/>
    </location>
</feature>
<dbReference type="InterPro" id="IPR050638">
    <property type="entry name" value="AA-Vitamin_Transporters"/>
</dbReference>
<comment type="subcellular location">
    <subcellularLocation>
        <location evidence="1">Membrane</location>
        <topology evidence="1">Multi-pass membrane protein</topology>
    </subcellularLocation>
</comment>
<reference evidence="8 9" key="1">
    <citation type="submission" date="2021-07" db="EMBL/GenBank/DDBJ databases">
        <title>Actinomadura sp. PM05-2 isolated from lichen.</title>
        <authorList>
            <person name="Somphong A."/>
            <person name="Phongsopitanun W."/>
            <person name="Tanasupawat S."/>
            <person name="Peongsungnone V."/>
        </authorList>
    </citation>
    <scope>NUCLEOTIDE SEQUENCE [LARGE SCALE GENOMIC DNA]</scope>
    <source>
        <strain evidence="8 9">PM05-2</strain>
    </source>
</reference>
<organism evidence="8 9">
    <name type="scientific">Actinomadura parmotrematis</name>
    <dbReference type="NCBI Taxonomy" id="2864039"/>
    <lineage>
        <taxon>Bacteria</taxon>
        <taxon>Bacillati</taxon>
        <taxon>Actinomycetota</taxon>
        <taxon>Actinomycetes</taxon>
        <taxon>Streptosporangiales</taxon>
        <taxon>Thermomonosporaceae</taxon>
        <taxon>Actinomadura</taxon>
    </lineage>
</organism>
<feature type="transmembrane region" description="Helical" evidence="6">
    <location>
        <begin position="104"/>
        <end position="124"/>
    </location>
</feature>
<dbReference type="EMBL" id="JAIBOA010000008">
    <property type="protein sequence ID" value="MBW8483638.1"/>
    <property type="molecule type" value="Genomic_DNA"/>
</dbReference>
<dbReference type="Pfam" id="PF00892">
    <property type="entry name" value="EamA"/>
    <property type="match status" value="2"/>
</dbReference>
<keyword evidence="4 6" id="KW-1133">Transmembrane helix</keyword>
<feature type="transmembrane region" description="Helical" evidence="6">
    <location>
        <begin position="157"/>
        <end position="178"/>
    </location>
</feature>
<evidence type="ECO:0000256" key="4">
    <source>
        <dbReference type="ARBA" id="ARBA00022989"/>
    </source>
</evidence>
<evidence type="ECO:0000256" key="5">
    <source>
        <dbReference type="ARBA" id="ARBA00023136"/>
    </source>
</evidence>
<feature type="transmembrane region" description="Helical" evidence="6">
    <location>
        <begin position="190"/>
        <end position="211"/>
    </location>
</feature>
<evidence type="ECO:0000256" key="1">
    <source>
        <dbReference type="ARBA" id="ARBA00004141"/>
    </source>
</evidence>
<sequence length="317" mass="31810">MKDKSSAIPGPAVARSGLVLAFLGVLTFSFTIIASVYALRGLDPYLIGIGRAAAVTVPAALALAAARAPRPRGAEWPALLVAGAGVVFGFPVLSTLALDHGASASHSAVVIGLLPAATAVLAVLRAGERPSRAFWAAAAAGAVCVTGFALLRGAGRLSAADLLLLGALLAAAAGYAEGGRVARARPGWQVISWALVLSAPITLPVTAWLLATTSPHWTPQATAGFAYVALMSAFLGFFAWYEGLARAGIARASQVQLTQPPLTLAWSALLLGEHVDLLTGAAALAVLGCVAAAQRARVGAAPAPVPAVSPGRSARAA</sequence>
<evidence type="ECO:0000313" key="8">
    <source>
        <dbReference type="EMBL" id="MBW8483638.1"/>
    </source>
</evidence>
<protein>
    <submittedName>
        <fullName evidence="8">DMT family transporter</fullName>
    </submittedName>
</protein>
<name>A0ABS7FW23_9ACTN</name>
<dbReference type="Proteomes" id="UP000774570">
    <property type="component" value="Unassembled WGS sequence"/>
</dbReference>
<dbReference type="RefSeq" id="WP_220166862.1">
    <property type="nucleotide sequence ID" value="NZ_JAIBOA010000008.1"/>
</dbReference>
<evidence type="ECO:0000256" key="2">
    <source>
        <dbReference type="ARBA" id="ARBA00007362"/>
    </source>
</evidence>
<keyword evidence="3 6" id="KW-0812">Transmembrane</keyword>
<feature type="transmembrane region" description="Helical" evidence="6">
    <location>
        <begin position="78"/>
        <end position="98"/>
    </location>
</feature>
<dbReference type="InterPro" id="IPR000620">
    <property type="entry name" value="EamA_dom"/>
</dbReference>
<evidence type="ECO:0000259" key="7">
    <source>
        <dbReference type="Pfam" id="PF00892"/>
    </source>
</evidence>
<dbReference type="PANTHER" id="PTHR32322">
    <property type="entry name" value="INNER MEMBRANE TRANSPORTER"/>
    <property type="match status" value="1"/>
</dbReference>
<feature type="transmembrane region" description="Helical" evidence="6">
    <location>
        <begin position="223"/>
        <end position="241"/>
    </location>
</feature>
<evidence type="ECO:0000256" key="6">
    <source>
        <dbReference type="SAM" id="Phobius"/>
    </source>
</evidence>
<comment type="similarity">
    <text evidence="2">Belongs to the EamA transporter family.</text>
</comment>
<feature type="domain" description="EamA" evidence="7">
    <location>
        <begin position="160"/>
        <end position="288"/>
    </location>
</feature>
<proteinExistence type="inferred from homology"/>
<feature type="transmembrane region" description="Helical" evidence="6">
    <location>
        <begin position="45"/>
        <end position="66"/>
    </location>
</feature>
<keyword evidence="5 6" id="KW-0472">Membrane</keyword>
<evidence type="ECO:0000313" key="9">
    <source>
        <dbReference type="Proteomes" id="UP000774570"/>
    </source>
</evidence>
<dbReference type="SUPFAM" id="SSF103481">
    <property type="entry name" value="Multidrug resistance efflux transporter EmrE"/>
    <property type="match status" value="2"/>
</dbReference>
<gene>
    <name evidence="8" type="ORF">K1Y72_14725</name>
</gene>
<feature type="transmembrane region" description="Helical" evidence="6">
    <location>
        <begin position="12"/>
        <end position="39"/>
    </location>
</feature>
<feature type="domain" description="EamA" evidence="7">
    <location>
        <begin position="16"/>
        <end position="143"/>
    </location>
</feature>
<comment type="caution">
    <text evidence="8">The sequence shown here is derived from an EMBL/GenBank/DDBJ whole genome shotgun (WGS) entry which is preliminary data.</text>
</comment>